<dbReference type="Pfam" id="PF00632">
    <property type="entry name" value="HECT"/>
    <property type="match status" value="1"/>
</dbReference>
<gene>
    <name evidence="5" type="ORF">PLEPLA_LOCUS25205</name>
</gene>
<reference evidence="5" key="1">
    <citation type="submission" date="2020-03" db="EMBL/GenBank/DDBJ databases">
        <authorList>
            <person name="Weist P."/>
        </authorList>
    </citation>
    <scope>NUCLEOTIDE SEQUENCE</scope>
</reference>
<keyword evidence="1" id="KW-0808">Transferase</keyword>
<dbReference type="InterPro" id="IPR000569">
    <property type="entry name" value="HECT_dom"/>
</dbReference>
<accession>A0A9N7UQX2</accession>
<keyword evidence="2 3" id="KW-0833">Ubl conjugation pathway</keyword>
<comment type="caution">
    <text evidence="5">The sequence shown here is derived from an EMBL/GenBank/DDBJ whole genome shotgun (WGS) entry which is preliminary data.</text>
</comment>
<evidence type="ECO:0000256" key="2">
    <source>
        <dbReference type="ARBA" id="ARBA00022786"/>
    </source>
</evidence>
<evidence type="ECO:0000259" key="4">
    <source>
        <dbReference type="PROSITE" id="PS50237"/>
    </source>
</evidence>
<evidence type="ECO:0000313" key="6">
    <source>
        <dbReference type="Proteomes" id="UP001153269"/>
    </source>
</evidence>
<protein>
    <recommendedName>
        <fullName evidence="4">HECT domain-containing protein</fullName>
    </recommendedName>
</protein>
<organism evidence="5 6">
    <name type="scientific">Pleuronectes platessa</name>
    <name type="common">European plaice</name>
    <dbReference type="NCBI Taxonomy" id="8262"/>
    <lineage>
        <taxon>Eukaryota</taxon>
        <taxon>Metazoa</taxon>
        <taxon>Chordata</taxon>
        <taxon>Craniata</taxon>
        <taxon>Vertebrata</taxon>
        <taxon>Euteleostomi</taxon>
        <taxon>Actinopterygii</taxon>
        <taxon>Neopterygii</taxon>
        <taxon>Teleostei</taxon>
        <taxon>Neoteleostei</taxon>
        <taxon>Acanthomorphata</taxon>
        <taxon>Carangaria</taxon>
        <taxon>Pleuronectiformes</taxon>
        <taxon>Pleuronectoidei</taxon>
        <taxon>Pleuronectidae</taxon>
        <taxon>Pleuronectes</taxon>
    </lineage>
</organism>
<evidence type="ECO:0000256" key="3">
    <source>
        <dbReference type="PROSITE-ProRule" id="PRU00104"/>
    </source>
</evidence>
<dbReference type="AlphaFoldDB" id="A0A9N7UQX2"/>
<dbReference type="Gene3D" id="3.30.2410.10">
    <property type="entry name" value="Hect, E3 ligase catalytic domain"/>
    <property type="match status" value="1"/>
</dbReference>
<dbReference type="EMBL" id="CADEAL010001995">
    <property type="protein sequence ID" value="CAB1437172.1"/>
    <property type="molecule type" value="Genomic_DNA"/>
</dbReference>
<proteinExistence type="predicted"/>
<evidence type="ECO:0000313" key="5">
    <source>
        <dbReference type="EMBL" id="CAB1437172.1"/>
    </source>
</evidence>
<dbReference type="InterPro" id="IPR035983">
    <property type="entry name" value="Hect_E3_ubiquitin_ligase"/>
</dbReference>
<dbReference type="GO" id="GO:0004842">
    <property type="term" value="F:ubiquitin-protein transferase activity"/>
    <property type="evidence" value="ECO:0007669"/>
    <property type="project" value="InterPro"/>
</dbReference>
<keyword evidence="6" id="KW-1185">Reference proteome</keyword>
<feature type="active site" description="Glycyl thioester intermediate" evidence="3">
    <location>
        <position position="182"/>
    </location>
</feature>
<dbReference type="PROSITE" id="PS50237">
    <property type="entry name" value="HECT"/>
    <property type="match status" value="1"/>
</dbReference>
<feature type="domain" description="HECT" evidence="4">
    <location>
        <begin position="137"/>
        <end position="211"/>
    </location>
</feature>
<name>A0A9N7UQX2_PLEPL</name>
<dbReference type="Proteomes" id="UP001153269">
    <property type="component" value="Unassembled WGS sequence"/>
</dbReference>
<sequence>MELLEKVKKVAESTTLEDLEMTKAPLLDYLANAGCLRPMRSIRDKDLLVHDIVMFQVHFKGLKTLGVLEKILRHPDSFRPLFCYEPSTLTADQVDDVFSIWLSPEGSNNRAAEERVVTFWRDYLQDAEEEEGPSKLQQILSFATGASVLPPIGFSPTPSVQFIQKEDDDFSCTPMFPLANTCIKLPLHVSYQEFKEKFDFTLGNSYGFGRA</sequence>
<dbReference type="SUPFAM" id="SSF56204">
    <property type="entry name" value="Hect, E3 ligase catalytic domain"/>
    <property type="match status" value="1"/>
</dbReference>
<evidence type="ECO:0000256" key="1">
    <source>
        <dbReference type="ARBA" id="ARBA00022679"/>
    </source>
</evidence>